<sequence>MNIFNILFLWLVTLVAYVSSQTCLREDEAVWPAQCGITMPVSDSAAPCGGWVVAATGIGGALVHPANKGVVVVNNL</sequence>
<accession>A0A4C2AFT2</accession>
<reference evidence="2 3" key="1">
    <citation type="journal article" date="2019" name="Commun. Biol.">
        <title>The bagworm genome reveals a unique fibroin gene that provides high tensile strength.</title>
        <authorList>
            <person name="Kono N."/>
            <person name="Nakamura H."/>
            <person name="Ohtoshi R."/>
            <person name="Tomita M."/>
            <person name="Numata K."/>
            <person name="Arakawa K."/>
        </authorList>
    </citation>
    <scope>NUCLEOTIDE SEQUENCE [LARGE SCALE GENOMIC DNA]</scope>
</reference>
<proteinExistence type="predicted"/>
<evidence type="ECO:0000313" key="3">
    <source>
        <dbReference type="Proteomes" id="UP000299102"/>
    </source>
</evidence>
<feature type="signal peptide" evidence="1">
    <location>
        <begin position="1"/>
        <end position="20"/>
    </location>
</feature>
<organism evidence="2 3">
    <name type="scientific">Eumeta variegata</name>
    <name type="common">Bagworm moth</name>
    <name type="synonym">Eumeta japonica</name>
    <dbReference type="NCBI Taxonomy" id="151549"/>
    <lineage>
        <taxon>Eukaryota</taxon>
        <taxon>Metazoa</taxon>
        <taxon>Ecdysozoa</taxon>
        <taxon>Arthropoda</taxon>
        <taxon>Hexapoda</taxon>
        <taxon>Insecta</taxon>
        <taxon>Pterygota</taxon>
        <taxon>Neoptera</taxon>
        <taxon>Endopterygota</taxon>
        <taxon>Lepidoptera</taxon>
        <taxon>Glossata</taxon>
        <taxon>Ditrysia</taxon>
        <taxon>Tineoidea</taxon>
        <taxon>Psychidae</taxon>
        <taxon>Oiketicinae</taxon>
        <taxon>Eumeta</taxon>
    </lineage>
</organism>
<evidence type="ECO:0000256" key="1">
    <source>
        <dbReference type="SAM" id="SignalP"/>
    </source>
</evidence>
<name>A0A4C2AFT2_EUMVA</name>
<comment type="caution">
    <text evidence="2">The sequence shown here is derived from an EMBL/GenBank/DDBJ whole genome shotgun (WGS) entry which is preliminary data.</text>
</comment>
<dbReference type="Proteomes" id="UP000299102">
    <property type="component" value="Unassembled WGS sequence"/>
</dbReference>
<keyword evidence="1" id="KW-0732">Signal</keyword>
<feature type="chain" id="PRO_5020030562" evidence="1">
    <location>
        <begin position="21"/>
        <end position="76"/>
    </location>
</feature>
<evidence type="ECO:0000313" key="2">
    <source>
        <dbReference type="EMBL" id="GBP98004.1"/>
    </source>
</evidence>
<protein>
    <submittedName>
        <fullName evidence="2">Uncharacterized protein</fullName>
    </submittedName>
</protein>
<dbReference type="EMBL" id="BGZK01003046">
    <property type="protein sequence ID" value="GBP98004.1"/>
    <property type="molecule type" value="Genomic_DNA"/>
</dbReference>
<keyword evidence="3" id="KW-1185">Reference proteome</keyword>
<gene>
    <name evidence="2" type="ORF">EVAR_71230_1</name>
</gene>
<dbReference type="AlphaFoldDB" id="A0A4C2AFT2"/>